<dbReference type="EMBL" id="CP002453">
    <property type="protein sequence ID" value="ADV48059.1"/>
    <property type="molecule type" value="Genomic_DNA"/>
</dbReference>
<protein>
    <submittedName>
        <fullName evidence="1">Glycine dehydrogenase</fullName>
    </submittedName>
</protein>
<dbReference type="OrthoDB" id="1262821at2"/>
<dbReference type="KEGG" id="cao:Celal_0724"/>
<dbReference type="HOGENOM" id="CLU_193612_0_0_10"/>
<organism evidence="1 2">
    <name type="scientific">Cellulophaga algicola (strain DSM 14237 / IC166 / ACAM 630)</name>
    <dbReference type="NCBI Taxonomy" id="688270"/>
    <lineage>
        <taxon>Bacteria</taxon>
        <taxon>Pseudomonadati</taxon>
        <taxon>Bacteroidota</taxon>
        <taxon>Flavobacteriia</taxon>
        <taxon>Flavobacteriales</taxon>
        <taxon>Flavobacteriaceae</taxon>
        <taxon>Cellulophaga</taxon>
    </lineage>
</organism>
<evidence type="ECO:0000313" key="1">
    <source>
        <dbReference type="EMBL" id="ADV48059.1"/>
    </source>
</evidence>
<accession>E6XDZ3</accession>
<keyword evidence="2" id="KW-1185">Reference proteome</keyword>
<name>E6XDZ3_CELAD</name>
<dbReference type="RefSeq" id="WP_013549549.1">
    <property type="nucleotide sequence ID" value="NC_014934.1"/>
</dbReference>
<evidence type="ECO:0000313" key="2">
    <source>
        <dbReference type="Proteomes" id="UP000008634"/>
    </source>
</evidence>
<proteinExistence type="predicted"/>
<dbReference type="eggNOG" id="ENOG50330KU">
    <property type="taxonomic scope" value="Bacteria"/>
</dbReference>
<dbReference type="STRING" id="688270.Celal_0724"/>
<gene>
    <name evidence="1" type="ordered locus">Celal_0724</name>
</gene>
<reference evidence="1 2" key="1">
    <citation type="journal article" date="2010" name="Stand. Genomic Sci.">
        <title>Complete genome sequence of Cellulophaga algicola type strain (IC166).</title>
        <authorList>
            <person name="Abt B."/>
            <person name="Lu M."/>
            <person name="Misra M."/>
            <person name="Han C."/>
            <person name="Nolan M."/>
            <person name="Lucas S."/>
            <person name="Hammon N."/>
            <person name="Deshpande S."/>
            <person name="Cheng J.F."/>
            <person name="Tapia R."/>
            <person name="Goodwin L."/>
            <person name="Pitluck S."/>
            <person name="Liolios K."/>
            <person name="Pagani I."/>
            <person name="Ivanova N."/>
            <person name="Mavromatis K."/>
            <person name="Ovchinikova G."/>
            <person name="Pati A."/>
            <person name="Chen A."/>
            <person name="Palaniappan K."/>
            <person name="Land M."/>
            <person name="Hauser L."/>
            <person name="Chang Y.J."/>
            <person name="Jeffries C.D."/>
            <person name="Detter J.C."/>
            <person name="Brambilla E."/>
            <person name="Rohde M."/>
            <person name="Tindall B.J."/>
            <person name="Goker M."/>
            <person name="Woyke T."/>
            <person name="Bristow J."/>
            <person name="Eisen J.A."/>
            <person name="Markowitz V."/>
            <person name="Hugenholtz P."/>
            <person name="Kyrpides N.C."/>
            <person name="Klenk H.P."/>
            <person name="Lapidus A."/>
        </authorList>
    </citation>
    <scope>NUCLEOTIDE SEQUENCE [LARGE SCALE GENOMIC DNA]</scope>
    <source>
        <strain evidence="2">DSM 14237 / IC166 / ACAM 630</strain>
    </source>
</reference>
<dbReference type="Proteomes" id="UP000008634">
    <property type="component" value="Chromosome"/>
</dbReference>
<dbReference type="AlphaFoldDB" id="E6XDZ3"/>
<sequence length="75" mass="8629">MISCEKAALICDKAQYEEATFVEKVKLKFHILFCKFCSVHTKKNTQLTSLCDKAKLTNLSELDKEKMKNDLKNSI</sequence>